<dbReference type="AlphaFoldDB" id="A0A3E2HEL4"/>
<keyword evidence="1" id="KW-0812">Transmembrane</keyword>
<name>A0A3E2HEL4_SCYLI</name>
<keyword evidence="3" id="KW-1185">Reference proteome</keyword>
<dbReference type="EMBL" id="NCSJ02000072">
    <property type="protein sequence ID" value="RFU31602.1"/>
    <property type="molecule type" value="Genomic_DNA"/>
</dbReference>
<proteinExistence type="predicted"/>
<dbReference type="Proteomes" id="UP000258309">
    <property type="component" value="Unassembled WGS sequence"/>
</dbReference>
<accession>A0A3E2HEL4</accession>
<organism evidence="2 3">
    <name type="scientific">Scytalidium lignicola</name>
    <name type="common">Hyphomycete</name>
    <dbReference type="NCBI Taxonomy" id="5539"/>
    <lineage>
        <taxon>Eukaryota</taxon>
        <taxon>Fungi</taxon>
        <taxon>Dikarya</taxon>
        <taxon>Ascomycota</taxon>
        <taxon>Pezizomycotina</taxon>
        <taxon>Leotiomycetes</taxon>
        <taxon>Leotiomycetes incertae sedis</taxon>
        <taxon>Scytalidium</taxon>
    </lineage>
</organism>
<dbReference type="STRING" id="5539.A0A3E2HEL4"/>
<feature type="non-terminal residue" evidence="2">
    <location>
        <position position="1"/>
    </location>
</feature>
<evidence type="ECO:0000256" key="1">
    <source>
        <dbReference type="SAM" id="Phobius"/>
    </source>
</evidence>
<reference evidence="2 3" key="1">
    <citation type="submission" date="2018-05" db="EMBL/GenBank/DDBJ databases">
        <title>Draft genome sequence of Scytalidium lignicola DSM 105466, a ubiquitous saprotrophic fungus.</title>
        <authorList>
            <person name="Buettner E."/>
            <person name="Gebauer A.M."/>
            <person name="Hofrichter M."/>
            <person name="Liers C."/>
            <person name="Kellner H."/>
        </authorList>
    </citation>
    <scope>NUCLEOTIDE SEQUENCE [LARGE SCALE GENOMIC DNA]</scope>
    <source>
        <strain evidence="2 3">DSM 105466</strain>
    </source>
</reference>
<keyword evidence="1" id="KW-0472">Membrane</keyword>
<protein>
    <submittedName>
        <fullName evidence="2">Uncharacterized protein</fullName>
    </submittedName>
</protein>
<feature type="transmembrane region" description="Helical" evidence="1">
    <location>
        <begin position="12"/>
        <end position="37"/>
    </location>
</feature>
<feature type="transmembrane region" description="Helical" evidence="1">
    <location>
        <begin position="57"/>
        <end position="83"/>
    </location>
</feature>
<dbReference type="OrthoDB" id="2274698at2759"/>
<feature type="non-terminal residue" evidence="2">
    <location>
        <position position="206"/>
    </location>
</feature>
<evidence type="ECO:0000313" key="2">
    <source>
        <dbReference type="EMBL" id="RFU31602.1"/>
    </source>
</evidence>
<comment type="caution">
    <text evidence="2">The sequence shown here is derived from an EMBL/GenBank/DDBJ whole genome shotgun (WGS) entry which is preliminary data.</text>
</comment>
<evidence type="ECO:0000313" key="3">
    <source>
        <dbReference type="Proteomes" id="UP000258309"/>
    </source>
</evidence>
<keyword evidence="1" id="KW-1133">Transmembrane helix</keyword>
<sequence>MSPTSGNAIYGFAGRAFGTALAMIMANAGMLTSFKSYELQADVNGMEKAMASRQKYFPLYILAPYRLLCVIAGLFVAFFWTIFPVQISEHTILHFKVSTSLSLLVKYSSLVSGTLYQRLHDLEGDLELESSPMRRLKNARYKILYQELALLAQMREHSTMMNYEVSIGGKFPKEEYDLIVEEIQKQVLRLSFQATTDIDDPALYYY</sequence>
<dbReference type="PANTHER" id="PTHR37994">
    <property type="entry name" value="ARAE_2_N DOMAIN-CONTAINING PROTEIN-RELATED"/>
    <property type="match status" value="1"/>
</dbReference>
<dbReference type="PANTHER" id="PTHR37994:SF4">
    <property type="entry name" value="ER TRANSPORTER 6TM N-TERMINAL DOMAIN-CONTAINING PROTEIN-RELATED"/>
    <property type="match status" value="1"/>
</dbReference>
<gene>
    <name evidence="2" type="ORF">B7463_g4731</name>
</gene>